<name>A0A2A2AEJ7_9BURK</name>
<feature type="domain" description="PAC" evidence="13">
    <location>
        <begin position="572"/>
        <end position="624"/>
    </location>
</feature>
<feature type="domain" description="Histidine kinase" evidence="11">
    <location>
        <begin position="782"/>
        <end position="1003"/>
    </location>
</feature>
<evidence type="ECO:0000256" key="5">
    <source>
        <dbReference type="ARBA" id="ARBA00022741"/>
    </source>
</evidence>
<keyword evidence="7" id="KW-0067">ATP-binding</keyword>
<evidence type="ECO:0000259" key="11">
    <source>
        <dbReference type="PROSITE" id="PS50109"/>
    </source>
</evidence>
<dbReference type="SMART" id="SM00388">
    <property type="entry name" value="HisKA"/>
    <property type="match status" value="1"/>
</dbReference>
<feature type="domain" description="PAS" evidence="12">
    <location>
        <begin position="496"/>
        <end position="568"/>
    </location>
</feature>
<keyword evidence="4" id="KW-0808">Transferase</keyword>
<evidence type="ECO:0000256" key="6">
    <source>
        <dbReference type="ARBA" id="ARBA00022777"/>
    </source>
</evidence>
<dbReference type="InterPro" id="IPR013767">
    <property type="entry name" value="PAS_fold"/>
</dbReference>
<keyword evidence="10" id="KW-1133">Transmembrane helix</keyword>
<dbReference type="CDD" id="cd00130">
    <property type="entry name" value="PAS"/>
    <property type="match status" value="1"/>
</dbReference>
<dbReference type="SMART" id="SM00091">
    <property type="entry name" value="PAS"/>
    <property type="match status" value="1"/>
</dbReference>
<dbReference type="EMBL" id="NSJF01000001">
    <property type="protein sequence ID" value="PAT36172.1"/>
    <property type="molecule type" value="Genomic_DNA"/>
</dbReference>
<dbReference type="InterPro" id="IPR000700">
    <property type="entry name" value="PAS-assoc_C"/>
</dbReference>
<evidence type="ECO:0000259" key="13">
    <source>
        <dbReference type="PROSITE" id="PS50113"/>
    </source>
</evidence>
<sequence length="1018" mass="112937">MRPLGALAVDHGGQRIQPLAGFLGVGVHGVRGRQCLARHACLIAHIVQSPFHEITMLCSTPLEIYPSPPGSAARKAAAIPRGNAESLPTTGPPAFTQSDRAGRPSQGWQRLKCRTFAGRVFQIETVFFASRKLNGFLRPQRLLERFGQAIATGRHNKPLFFDDLGTGISPLPALRMPETASPLHNPIRAANGKKTPTWLRLERLSVLIPLLSVVLFIVVMVGAYGFLRSEEQAREKQLLQQHTQFLLLRLNEQLLSRQDQIQRLVLDMLSPNSNTGFDQGARTLIGRDRALYALTWFDASQRVVSSHHSAMVPSSLRRNLGQVVHGIAPEDALQSHWRSVAGQEQQSQEVHPAVLQFFIPIAINGHPLGAVMAEYAPHLLLNAALNEARLTNGLAVSLLDAQGQLIAGAAPAQAADAKAGFAWDPAQQAPTQLAVPVQALGGQWRLNVALYRSDRDMTTRALSLLLLLLGLSTVGMLWMNWRLSRRRLQTQRHLRQEYNFRLAIENALTTGIRALDMQGTTTYTNAAFSRMVGWSQDEMVGMKAPFPYWPRQDREILQQRFQAELDGRHYPGGLQLRMRRKNGTSFDARVFLTPLRDESGTQVGWLTTINDITEPNRIRQQLATAHERFTLVLESLDASISITPLGSKELLFANRLYRQWFGTHSAGHLQMLAQAGERSASQAQQGSAEGQSDAEPEDLLMGLPADMLTSASSERAEIYVESLGKWLEVRSRYLEWVDGRLAQMLIATDISKRKQAEEQASRQMQKMESVNRLMTMGEMASSVAHELNQPLAAISNYVGGMIARIQSNSIEKEQLLLPLEKTAHQAVRAGQVIHRIRSFVQRSQSQREPCQAQRLVGEAVELANIEIRRRNVRLSVQTEAHLPPLHADAILIEQVLINLLKNAAEAIDGADLPPQRRGIELIVHRDGTGLRFRIADQGPGLPEEVLQHLFDAFYSTKQDGMGIGLNLCRSIIESHQGKMQVRNLYNGALVTGCEFSFWLPAAQNPHAPEDGPADPILG</sequence>
<dbReference type="AlphaFoldDB" id="A0A2A2AEJ7"/>
<dbReference type="InterPro" id="IPR004358">
    <property type="entry name" value="Sig_transdc_His_kin-like_C"/>
</dbReference>
<dbReference type="InterPro" id="IPR001610">
    <property type="entry name" value="PAC"/>
</dbReference>
<dbReference type="SMART" id="SM00086">
    <property type="entry name" value="PAC"/>
    <property type="match status" value="1"/>
</dbReference>
<dbReference type="CDD" id="cd00082">
    <property type="entry name" value="HisKA"/>
    <property type="match status" value="1"/>
</dbReference>
<comment type="catalytic activity">
    <reaction evidence="1">
        <text>ATP + protein L-histidine = ADP + protein N-phospho-L-histidine.</text>
        <dbReference type="EC" id="2.7.13.3"/>
    </reaction>
</comment>
<dbReference type="NCBIfam" id="TIGR00229">
    <property type="entry name" value="sensory_box"/>
    <property type="match status" value="1"/>
</dbReference>
<dbReference type="PROSITE" id="PS50113">
    <property type="entry name" value="PAC"/>
    <property type="match status" value="1"/>
</dbReference>
<evidence type="ECO:0000259" key="12">
    <source>
        <dbReference type="PROSITE" id="PS50112"/>
    </source>
</evidence>
<dbReference type="GO" id="GO:0005524">
    <property type="term" value="F:ATP binding"/>
    <property type="evidence" value="ECO:0007669"/>
    <property type="project" value="UniProtKB-KW"/>
</dbReference>
<evidence type="ECO:0000256" key="3">
    <source>
        <dbReference type="ARBA" id="ARBA00022553"/>
    </source>
</evidence>
<keyword evidence="10" id="KW-0812">Transmembrane</keyword>
<dbReference type="SUPFAM" id="SSF47384">
    <property type="entry name" value="Homodimeric domain of signal transducing histidine kinase"/>
    <property type="match status" value="1"/>
</dbReference>
<proteinExistence type="predicted"/>
<keyword evidence="10" id="KW-0472">Membrane</keyword>
<keyword evidence="8" id="KW-0902">Two-component regulatory system</keyword>
<dbReference type="PROSITE" id="PS50112">
    <property type="entry name" value="PAS"/>
    <property type="match status" value="1"/>
</dbReference>
<evidence type="ECO:0000256" key="4">
    <source>
        <dbReference type="ARBA" id="ARBA00022679"/>
    </source>
</evidence>
<dbReference type="Pfam" id="PF02518">
    <property type="entry name" value="HATPase_c"/>
    <property type="match status" value="1"/>
</dbReference>
<dbReference type="InterPro" id="IPR035965">
    <property type="entry name" value="PAS-like_dom_sf"/>
</dbReference>
<accession>A0A2A2AEJ7</accession>
<organism evidence="14 15">
    <name type="scientific">Vandammella animalimorsus</name>
    <dbReference type="NCBI Taxonomy" id="2029117"/>
    <lineage>
        <taxon>Bacteria</taxon>
        <taxon>Pseudomonadati</taxon>
        <taxon>Pseudomonadota</taxon>
        <taxon>Betaproteobacteria</taxon>
        <taxon>Burkholderiales</taxon>
        <taxon>Comamonadaceae</taxon>
        <taxon>Vandammella</taxon>
    </lineage>
</organism>
<dbReference type="Pfam" id="PF00989">
    <property type="entry name" value="PAS"/>
    <property type="match status" value="1"/>
</dbReference>
<dbReference type="InterPro" id="IPR003594">
    <property type="entry name" value="HATPase_dom"/>
</dbReference>
<evidence type="ECO:0000256" key="9">
    <source>
        <dbReference type="SAM" id="MobiDB-lite"/>
    </source>
</evidence>
<feature type="compositionally biased region" description="Low complexity" evidence="9">
    <location>
        <begin position="674"/>
        <end position="691"/>
    </location>
</feature>
<dbReference type="InterPro" id="IPR005467">
    <property type="entry name" value="His_kinase_dom"/>
</dbReference>
<dbReference type="Proteomes" id="UP000217999">
    <property type="component" value="Unassembled WGS sequence"/>
</dbReference>
<feature type="transmembrane region" description="Helical" evidence="10">
    <location>
        <begin position="206"/>
        <end position="227"/>
    </location>
</feature>
<evidence type="ECO:0000313" key="14">
    <source>
        <dbReference type="EMBL" id="PAT36172.1"/>
    </source>
</evidence>
<evidence type="ECO:0000313" key="15">
    <source>
        <dbReference type="Proteomes" id="UP000217999"/>
    </source>
</evidence>
<dbReference type="Gene3D" id="3.30.565.10">
    <property type="entry name" value="Histidine kinase-like ATPase, C-terminal domain"/>
    <property type="match status" value="1"/>
</dbReference>
<dbReference type="InterPro" id="IPR036890">
    <property type="entry name" value="HATPase_C_sf"/>
</dbReference>
<dbReference type="SUPFAM" id="SSF55785">
    <property type="entry name" value="PYP-like sensor domain (PAS domain)"/>
    <property type="match status" value="1"/>
</dbReference>
<evidence type="ECO:0000256" key="8">
    <source>
        <dbReference type="ARBA" id="ARBA00023012"/>
    </source>
</evidence>
<keyword evidence="5" id="KW-0547">Nucleotide-binding</keyword>
<dbReference type="PROSITE" id="PS50109">
    <property type="entry name" value="HIS_KIN"/>
    <property type="match status" value="1"/>
</dbReference>
<dbReference type="SMART" id="SM00387">
    <property type="entry name" value="HATPase_c"/>
    <property type="match status" value="1"/>
</dbReference>
<dbReference type="GO" id="GO:0000155">
    <property type="term" value="F:phosphorelay sensor kinase activity"/>
    <property type="evidence" value="ECO:0007669"/>
    <property type="project" value="InterPro"/>
</dbReference>
<dbReference type="InterPro" id="IPR036097">
    <property type="entry name" value="HisK_dim/P_sf"/>
</dbReference>
<evidence type="ECO:0000256" key="7">
    <source>
        <dbReference type="ARBA" id="ARBA00022840"/>
    </source>
</evidence>
<feature type="region of interest" description="Disordered" evidence="9">
    <location>
        <begin position="674"/>
        <end position="695"/>
    </location>
</feature>
<dbReference type="Gene3D" id="1.10.287.130">
    <property type="match status" value="1"/>
</dbReference>
<dbReference type="EC" id="2.7.13.3" evidence="2"/>
<evidence type="ECO:0000256" key="1">
    <source>
        <dbReference type="ARBA" id="ARBA00000085"/>
    </source>
</evidence>
<dbReference type="PANTHER" id="PTHR43065">
    <property type="entry name" value="SENSOR HISTIDINE KINASE"/>
    <property type="match status" value="1"/>
</dbReference>
<evidence type="ECO:0000256" key="10">
    <source>
        <dbReference type="SAM" id="Phobius"/>
    </source>
</evidence>
<feature type="transmembrane region" description="Helical" evidence="10">
    <location>
        <begin position="461"/>
        <end position="481"/>
    </location>
</feature>
<keyword evidence="6 14" id="KW-0418">Kinase</keyword>
<comment type="caution">
    <text evidence="14">The sequence shown here is derived from an EMBL/GenBank/DDBJ whole genome shotgun (WGS) entry which is preliminary data.</text>
</comment>
<dbReference type="InterPro" id="IPR000014">
    <property type="entry name" value="PAS"/>
</dbReference>
<dbReference type="Gene3D" id="3.30.450.20">
    <property type="entry name" value="PAS domain"/>
    <property type="match status" value="1"/>
</dbReference>
<dbReference type="PANTHER" id="PTHR43065:SF46">
    <property type="entry name" value="C4-DICARBOXYLATE TRANSPORT SENSOR PROTEIN DCTB"/>
    <property type="match status" value="1"/>
</dbReference>
<gene>
    <name evidence="14" type="ORF">CK620_02895</name>
</gene>
<feature type="region of interest" description="Disordered" evidence="9">
    <location>
        <begin position="73"/>
        <end position="105"/>
    </location>
</feature>
<dbReference type="GO" id="GO:0006355">
    <property type="term" value="P:regulation of DNA-templated transcription"/>
    <property type="evidence" value="ECO:0007669"/>
    <property type="project" value="InterPro"/>
</dbReference>
<dbReference type="InterPro" id="IPR003661">
    <property type="entry name" value="HisK_dim/P_dom"/>
</dbReference>
<dbReference type="PRINTS" id="PR00344">
    <property type="entry name" value="BCTRLSENSOR"/>
</dbReference>
<reference evidence="14 15" key="1">
    <citation type="submission" date="2017-08" db="EMBL/GenBank/DDBJ databases">
        <title>WGS of Clinical strains of the CDC Group NO-1 linked to zoonotic infections in humans.</title>
        <authorList>
            <person name="Bernier A.-M."/>
            <person name="Bernard K."/>
        </authorList>
    </citation>
    <scope>NUCLEOTIDE SEQUENCE [LARGE SCALE GENOMIC DNA]</scope>
    <source>
        <strain evidence="14 15">NML03-0146</strain>
    </source>
</reference>
<dbReference type="SUPFAM" id="SSF55874">
    <property type="entry name" value="ATPase domain of HSP90 chaperone/DNA topoisomerase II/histidine kinase"/>
    <property type="match status" value="1"/>
</dbReference>
<keyword evidence="3" id="KW-0597">Phosphoprotein</keyword>
<evidence type="ECO:0000256" key="2">
    <source>
        <dbReference type="ARBA" id="ARBA00012438"/>
    </source>
</evidence>
<protein>
    <recommendedName>
        <fullName evidence="2">histidine kinase</fullName>
        <ecNumber evidence="2">2.7.13.3</ecNumber>
    </recommendedName>
</protein>